<gene>
    <name evidence="1" type="ORF">SAMN05443429_11235</name>
</gene>
<reference evidence="1 2" key="1">
    <citation type="submission" date="2016-11" db="EMBL/GenBank/DDBJ databases">
        <authorList>
            <person name="Jaros S."/>
            <person name="Januszkiewicz K."/>
            <person name="Wedrychowicz H."/>
        </authorList>
    </citation>
    <scope>NUCLEOTIDE SEQUENCE [LARGE SCALE GENOMIC DNA]</scope>
    <source>
        <strain evidence="1 2">DSM 25479</strain>
    </source>
</reference>
<dbReference type="Proteomes" id="UP000184335">
    <property type="component" value="Unassembled WGS sequence"/>
</dbReference>
<proteinExistence type="predicted"/>
<accession>A0A1M6HEA8</accession>
<organism evidence="1 2">
    <name type="scientific">Cruoricaptor ignavus</name>
    <dbReference type="NCBI Taxonomy" id="1118202"/>
    <lineage>
        <taxon>Bacteria</taxon>
        <taxon>Pseudomonadati</taxon>
        <taxon>Bacteroidota</taxon>
        <taxon>Flavobacteriia</taxon>
        <taxon>Flavobacteriales</taxon>
        <taxon>Weeksellaceae</taxon>
        <taxon>Cruoricaptor</taxon>
    </lineage>
</organism>
<protein>
    <submittedName>
        <fullName evidence="1">Uncharacterized protein</fullName>
    </submittedName>
</protein>
<name>A0A1M6HEA8_9FLAO</name>
<sequence>MLEVVHLFLIPKFNQLQMNATGEWLGSLEVKATEEGGQVWGRHYSEQLAKGREPGSMPPVEAIEKWVRAKFGLQGSEARSRAWAVAKSIEKKGTTWYQRGGSDLIEVLESNEVKEFVEKKIGQIITVVVAEELIRNAEKMSV</sequence>
<dbReference type="AlphaFoldDB" id="A0A1M6HEA8"/>
<keyword evidence="2" id="KW-1185">Reference proteome</keyword>
<evidence type="ECO:0000313" key="2">
    <source>
        <dbReference type="Proteomes" id="UP000184335"/>
    </source>
</evidence>
<dbReference type="EMBL" id="FQYI01000012">
    <property type="protein sequence ID" value="SHJ20560.1"/>
    <property type="molecule type" value="Genomic_DNA"/>
</dbReference>
<evidence type="ECO:0000313" key="1">
    <source>
        <dbReference type="EMBL" id="SHJ20560.1"/>
    </source>
</evidence>
<dbReference type="STRING" id="1118202.SAMN05443429_11235"/>